<sequence length="687" mass="77606">MKLTIKEIGQEGQSKTFNVPDKFLKDDKYKQDKMLGEAGQVAQESNLANQWGNVLEIKKSQDGSEDEATIYIPEEGLVAATHHLQHILWSISPTDLAKIGFEKNMKVVGDEDIPREDNFQTGEGDPTEGDDQIGEGNYTQNSFPIDGDDHSDDSDYTQRSFPIDGDDPAEGDDQIGEGNYTQRSFPIDGDDPAEGDDQIGEGNQGEEGDQGESEGGYNLRVFDTVSIWFSTQPDQWIRANDKELIKERAQKAEQKGGKTSLVYSGNMLNEQAQTDLNEYCRKNKIQAIDFDKLSLKNMNKDDIKLYKLAKLELNYSNQRGGNVAAASDLVRWITPIISEGIYIDIDIKPNFDEAPNEATESKKLKVNSPILFNMGSTIDDHPSQRNLLLEKVGINTDMIGVCDQINGDEAQKLLKAIKSEIITRYEYAMNVFQWEGVTLLTNSEGYNSIAKSDKKNPLFSLRKEVTNVKNWDNVKTFMGNQWSQEEQDKFNNKSDEWKRNIFRPLVTQISGPFAVSTAVLHGWPPTEETSKSHLLFNKQDSSFLRTTMRKLQESCSFYAVNEGKMYHSDNIPNWNESNQTLLQRAQNLEGLSWIPNQKDEQKGEQDQPSDPKKGKKKQSQKTGTAKRIKPSDPKKGKNKQSKTTGTAQGILKKTSPSRQNQPNNDSVKQRQILAEKKHINRLKRKKQ</sequence>
<feature type="region of interest" description="Disordered" evidence="1">
    <location>
        <begin position="108"/>
        <end position="216"/>
    </location>
</feature>
<dbReference type="InterPro" id="IPR031757">
    <property type="entry name" value="Lgt1_Glycosyltransf"/>
</dbReference>
<feature type="compositionally biased region" description="Polar residues" evidence="1">
    <location>
        <begin position="654"/>
        <end position="666"/>
    </location>
</feature>
<feature type="compositionally biased region" description="Basic residues" evidence="1">
    <location>
        <begin position="613"/>
        <end position="628"/>
    </location>
</feature>
<accession>A0A1D8TLM6</accession>
<evidence type="ECO:0000256" key="1">
    <source>
        <dbReference type="SAM" id="MobiDB-lite"/>
    </source>
</evidence>
<protein>
    <recommendedName>
        <fullName evidence="2">Lgt1 glycosyltransferase domain-containing protein</fullName>
    </recommendedName>
</protein>
<feature type="compositionally biased region" description="Basic residues" evidence="1">
    <location>
        <begin position="678"/>
        <end position="687"/>
    </location>
</feature>
<feature type="domain" description="Lgt1 glycosyltransferase" evidence="2">
    <location>
        <begin position="494"/>
        <end position="596"/>
    </location>
</feature>
<dbReference type="OrthoDB" id="5649302at2"/>
<dbReference type="RefSeq" id="WP_070391067.1">
    <property type="nucleotide sequence ID" value="NZ_CP017599.1"/>
</dbReference>
<feature type="compositionally biased region" description="Acidic residues" evidence="1">
    <location>
        <begin position="188"/>
        <end position="212"/>
    </location>
</feature>
<organism evidence="3 4">
    <name type="scientific">Moorena producens PAL-8-15-08-1</name>
    <dbReference type="NCBI Taxonomy" id="1458985"/>
    <lineage>
        <taxon>Bacteria</taxon>
        <taxon>Bacillati</taxon>
        <taxon>Cyanobacteriota</taxon>
        <taxon>Cyanophyceae</taxon>
        <taxon>Coleofasciculales</taxon>
        <taxon>Coleofasciculaceae</taxon>
        <taxon>Moorena</taxon>
    </lineage>
</organism>
<evidence type="ECO:0000259" key="2">
    <source>
        <dbReference type="Pfam" id="PF16849"/>
    </source>
</evidence>
<dbReference type="AlphaFoldDB" id="A0A1D8TLM6"/>
<dbReference type="STRING" id="1458985.BJP34_03055"/>
<dbReference type="Proteomes" id="UP000177870">
    <property type="component" value="Chromosome"/>
</dbReference>
<feature type="compositionally biased region" description="Basic and acidic residues" evidence="1">
    <location>
        <begin position="597"/>
        <end position="612"/>
    </location>
</feature>
<gene>
    <name evidence="3" type="ORF">BJP34_03055</name>
</gene>
<feature type="compositionally biased region" description="Acidic residues" evidence="1">
    <location>
        <begin position="164"/>
        <end position="175"/>
    </location>
</feature>
<dbReference type="EMBL" id="CP017599">
    <property type="protein sequence ID" value="AOW98560.1"/>
    <property type="molecule type" value="Genomic_DNA"/>
</dbReference>
<evidence type="ECO:0000313" key="4">
    <source>
        <dbReference type="Proteomes" id="UP000177870"/>
    </source>
</evidence>
<reference evidence="4" key="1">
    <citation type="submission" date="2016-10" db="EMBL/GenBank/DDBJ databases">
        <title>Comparative genomics uncovers the prolific and rare metabolic potential of the cyanobacterial genus Moorea.</title>
        <authorList>
            <person name="Leao T."/>
            <person name="Castelao G."/>
            <person name="Korobeynikov A."/>
            <person name="Monroe E.A."/>
            <person name="Podell S."/>
            <person name="Glukhov E."/>
            <person name="Allen E."/>
            <person name="Gerwick W.H."/>
            <person name="Gerwick L."/>
        </authorList>
    </citation>
    <scope>NUCLEOTIDE SEQUENCE [LARGE SCALE GENOMIC DNA]</scope>
    <source>
        <strain evidence="4">PAL-8-15-08-1</strain>
    </source>
</reference>
<dbReference type="KEGG" id="mpro:BJP34_03055"/>
<dbReference type="Gene3D" id="3.90.550.20">
    <property type="match status" value="1"/>
</dbReference>
<proteinExistence type="predicted"/>
<evidence type="ECO:0000313" key="3">
    <source>
        <dbReference type="EMBL" id="AOW98560.1"/>
    </source>
</evidence>
<feature type="region of interest" description="Disordered" evidence="1">
    <location>
        <begin position="594"/>
        <end position="687"/>
    </location>
</feature>
<dbReference type="Pfam" id="PF16849">
    <property type="entry name" value="Glyco_transf_88"/>
    <property type="match status" value="2"/>
</dbReference>
<feature type="domain" description="Lgt1 glycosyltransferase" evidence="2">
    <location>
        <begin position="217"/>
        <end position="481"/>
    </location>
</feature>
<name>A0A1D8TLM6_9CYAN</name>